<name>A0A4D6HH48_9EURY</name>
<dbReference type="RefSeq" id="WP_079979364.1">
    <property type="nucleotide sequence ID" value="NZ_CP031310.1"/>
</dbReference>
<dbReference type="SUPFAM" id="SSF55785">
    <property type="entry name" value="PYP-like sensor domain (PAS domain)"/>
    <property type="match status" value="1"/>
</dbReference>
<reference evidence="8 9" key="1">
    <citation type="journal article" date="2019" name="Nat. Commun.">
        <title>A new type of DNA phosphorothioation-based antiviral system in archaea.</title>
        <authorList>
            <person name="Xiong L."/>
            <person name="Liu S."/>
            <person name="Chen S."/>
            <person name="Xiao Y."/>
            <person name="Zhu B."/>
            <person name="Gao Y."/>
            <person name="Zhang Y."/>
            <person name="Chen B."/>
            <person name="Luo J."/>
            <person name="Deng Z."/>
            <person name="Chen X."/>
            <person name="Wang L."/>
            <person name="Chen S."/>
        </authorList>
    </citation>
    <scope>NUCLEOTIDE SEQUENCE [LARGE SCALE GENOMIC DNA]</scope>
    <source>
        <strain evidence="8 9">CBA1105</strain>
    </source>
</reference>
<accession>A0A4D6HH48</accession>
<dbReference type="Pfam" id="PF13426">
    <property type="entry name" value="PAS_9"/>
    <property type="match status" value="1"/>
</dbReference>
<proteinExistence type="predicted"/>
<dbReference type="GO" id="GO:0005524">
    <property type="term" value="F:ATP binding"/>
    <property type="evidence" value="ECO:0007669"/>
    <property type="project" value="UniProtKB-KW"/>
</dbReference>
<evidence type="ECO:0000256" key="5">
    <source>
        <dbReference type="ARBA" id="ARBA00022777"/>
    </source>
</evidence>
<keyword evidence="6" id="KW-0067">ATP-binding</keyword>
<dbReference type="GO" id="GO:0004673">
    <property type="term" value="F:protein histidine kinase activity"/>
    <property type="evidence" value="ECO:0007669"/>
    <property type="project" value="UniProtKB-EC"/>
</dbReference>
<dbReference type="GeneID" id="39849270"/>
<protein>
    <recommendedName>
        <fullName evidence="2">histidine kinase</fullName>
        <ecNumber evidence="2">2.7.13.3</ecNumber>
    </recommendedName>
</protein>
<evidence type="ECO:0000256" key="3">
    <source>
        <dbReference type="ARBA" id="ARBA00022679"/>
    </source>
</evidence>
<evidence type="ECO:0000256" key="1">
    <source>
        <dbReference type="ARBA" id="ARBA00000085"/>
    </source>
</evidence>
<dbReference type="AlphaFoldDB" id="A0A4D6HH48"/>
<dbReference type="Proteomes" id="UP000296706">
    <property type="component" value="Chromosome"/>
</dbReference>
<dbReference type="InterPro" id="IPR003594">
    <property type="entry name" value="HATPase_dom"/>
</dbReference>
<evidence type="ECO:0000313" key="8">
    <source>
        <dbReference type="EMBL" id="QCC52528.1"/>
    </source>
</evidence>
<evidence type="ECO:0000313" key="9">
    <source>
        <dbReference type="Proteomes" id="UP000296706"/>
    </source>
</evidence>
<dbReference type="InterPro" id="IPR036890">
    <property type="entry name" value="HATPase_C_sf"/>
</dbReference>
<dbReference type="InterPro" id="IPR050980">
    <property type="entry name" value="2C_sensor_his_kinase"/>
</dbReference>
<evidence type="ECO:0000256" key="2">
    <source>
        <dbReference type="ARBA" id="ARBA00012438"/>
    </source>
</evidence>
<sequence>MTFNASRTLPPYFDSLEVGVLLHHPETGAVLDANHRLEEMYGYTTSTLQNLSVEAYSANTYSHSDEEMRARINEAANGHPQSFRWRIKRSDGELIWVKIHLSQIELGDSTPVLGEVRNVSAYTATSRRVNLLSRIIRHNLRNDVTVLDGYAEAIEAATDDDDVEEYARTIRSKATDLGGLNESVREIEHATIESSDKGRIRRASEAVSDVVAPISAAHPEATIDLEEETAMWVESQDALGHAVSHAVENAIVHAEDEPSVRVAIDESPNTGRLEIRIEDACPAIPQMELDAIDELSENTATSHGSGVGLFVMKWCIESLGGELKIVRNRPRGNVVHFYLPPKEPP</sequence>
<feature type="domain" description="Histidine kinase" evidence="7">
    <location>
        <begin position="135"/>
        <end position="343"/>
    </location>
</feature>
<dbReference type="InterPro" id="IPR000014">
    <property type="entry name" value="PAS"/>
</dbReference>
<gene>
    <name evidence="8" type="ORF">DV733_15380</name>
</gene>
<evidence type="ECO:0000256" key="4">
    <source>
        <dbReference type="ARBA" id="ARBA00022741"/>
    </source>
</evidence>
<dbReference type="CDD" id="cd16936">
    <property type="entry name" value="HATPase_RsbW-like"/>
    <property type="match status" value="1"/>
</dbReference>
<dbReference type="NCBIfam" id="TIGR00229">
    <property type="entry name" value="sensory_box"/>
    <property type="match status" value="1"/>
</dbReference>
<dbReference type="PANTHER" id="PTHR44936">
    <property type="entry name" value="SENSOR PROTEIN CREC"/>
    <property type="match status" value="1"/>
</dbReference>
<dbReference type="EMBL" id="CP031310">
    <property type="protein sequence ID" value="QCC52528.1"/>
    <property type="molecule type" value="Genomic_DNA"/>
</dbReference>
<dbReference type="InterPro" id="IPR005467">
    <property type="entry name" value="His_kinase_dom"/>
</dbReference>
<keyword evidence="3" id="KW-0808">Transferase</keyword>
<dbReference type="PANTHER" id="PTHR44936:SF10">
    <property type="entry name" value="SENSOR PROTEIN RSTB"/>
    <property type="match status" value="1"/>
</dbReference>
<dbReference type="KEGG" id="hsn:DV733_15380"/>
<evidence type="ECO:0000256" key="6">
    <source>
        <dbReference type="ARBA" id="ARBA00022840"/>
    </source>
</evidence>
<dbReference type="STRING" id="1457250.GCA_000755225_01952"/>
<dbReference type="SMART" id="SM00387">
    <property type="entry name" value="HATPase_c"/>
    <property type="match status" value="1"/>
</dbReference>
<dbReference type="Pfam" id="PF02518">
    <property type="entry name" value="HATPase_c"/>
    <property type="match status" value="1"/>
</dbReference>
<dbReference type="PROSITE" id="PS50109">
    <property type="entry name" value="HIS_KIN"/>
    <property type="match status" value="1"/>
</dbReference>
<evidence type="ECO:0000259" key="7">
    <source>
        <dbReference type="PROSITE" id="PS50109"/>
    </source>
</evidence>
<keyword evidence="4" id="KW-0547">Nucleotide-binding</keyword>
<organism evidence="8 9">
    <name type="scientific">Halapricum salinum</name>
    <dbReference type="NCBI Taxonomy" id="1457250"/>
    <lineage>
        <taxon>Archaea</taxon>
        <taxon>Methanobacteriati</taxon>
        <taxon>Methanobacteriota</taxon>
        <taxon>Stenosarchaea group</taxon>
        <taxon>Halobacteria</taxon>
        <taxon>Halobacteriales</taxon>
        <taxon>Haloarculaceae</taxon>
        <taxon>Halapricum</taxon>
    </lineage>
</organism>
<dbReference type="SUPFAM" id="SSF55874">
    <property type="entry name" value="ATPase domain of HSP90 chaperone/DNA topoisomerase II/histidine kinase"/>
    <property type="match status" value="1"/>
</dbReference>
<keyword evidence="5 8" id="KW-0418">Kinase</keyword>
<keyword evidence="9" id="KW-1185">Reference proteome</keyword>
<dbReference type="OrthoDB" id="327291at2157"/>
<dbReference type="CDD" id="cd00130">
    <property type="entry name" value="PAS"/>
    <property type="match status" value="1"/>
</dbReference>
<dbReference type="EC" id="2.7.13.3" evidence="2"/>
<dbReference type="InterPro" id="IPR035965">
    <property type="entry name" value="PAS-like_dom_sf"/>
</dbReference>
<dbReference type="Gene3D" id="3.30.450.20">
    <property type="entry name" value="PAS domain"/>
    <property type="match status" value="1"/>
</dbReference>
<comment type="catalytic activity">
    <reaction evidence="1">
        <text>ATP + protein L-histidine = ADP + protein N-phospho-L-histidine.</text>
        <dbReference type="EC" id="2.7.13.3"/>
    </reaction>
</comment>
<dbReference type="Gene3D" id="3.30.565.10">
    <property type="entry name" value="Histidine kinase-like ATPase, C-terminal domain"/>
    <property type="match status" value="1"/>
</dbReference>